<protein>
    <submittedName>
        <fullName evidence="1">Uncharacterized protein</fullName>
    </submittedName>
</protein>
<dbReference type="STRING" id="454286.A0A0J8QP07"/>
<sequence>MAYHQQYQQLIKSKSDFVLFHDVFSCMLDVCLDPTHSALLLQLLVTLCLRVFWKNVFRSLADCITQQPLHSTRLEDACNGEISLICAGISQIFQHFHFWEDIQFITGFRIKQACKWWTIVKQTFIYSHWILLYPSTAVFWTHGKEGKLQSWASTHSGLVNYFQQYQPELTIIELDMIDELLLAGWKAGGQSLSLDVTLSSVSSNLDAWLAIKQGQYPVSAAISSNPEVFLLAAGLILHIQALVEAERQQVQSMNLSRAT</sequence>
<proteinExistence type="predicted"/>
<name>A0A0J8QP07_COCIT</name>
<reference evidence="2" key="1">
    <citation type="journal article" date="2010" name="Genome Res.">
        <title>Population genomic sequencing of Coccidioides fungi reveals recent hybridization and transposon control.</title>
        <authorList>
            <person name="Neafsey D.E."/>
            <person name="Barker B.M."/>
            <person name="Sharpton T.J."/>
            <person name="Stajich J.E."/>
            <person name="Park D.J."/>
            <person name="Whiston E."/>
            <person name="Hung C.-Y."/>
            <person name="McMahan C."/>
            <person name="White J."/>
            <person name="Sykes S."/>
            <person name="Heiman D."/>
            <person name="Young S."/>
            <person name="Zeng Q."/>
            <person name="Abouelleil A."/>
            <person name="Aftuck L."/>
            <person name="Bessette D."/>
            <person name="Brown A."/>
            <person name="FitzGerald M."/>
            <person name="Lui A."/>
            <person name="Macdonald J.P."/>
            <person name="Priest M."/>
            <person name="Orbach M.J."/>
            <person name="Galgiani J.N."/>
            <person name="Kirkland T.N."/>
            <person name="Cole G.T."/>
            <person name="Birren B.W."/>
            <person name="Henn M.R."/>
            <person name="Taylor J.W."/>
            <person name="Rounsley S.D."/>
        </authorList>
    </citation>
    <scope>NUCLEOTIDE SEQUENCE [LARGE SCALE GENOMIC DNA]</scope>
    <source>
        <strain evidence="2">RMSCC 3703</strain>
    </source>
</reference>
<evidence type="ECO:0000313" key="1">
    <source>
        <dbReference type="EMBL" id="KMU73018.1"/>
    </source>
</evidence>
<dbReference type="EMBL" id="DS268234">
    <property type="protein sequence ID" value="KMU73018.1"/>
    <property type="molecule type" value="Genomic_DNA"/>
</dbReference>
<accession>A0A0J8QP07</accession>
<gene>
    <name evidence="1" type="ORF">CISG_09726</name>
</gene>
<organism evidence="1 2">
    <name type="scientific">Coccidioides immitis RMSCC 3703</name>
    <dbReference type="NCBI Taxonomy" id="454286"/>
    <lineage>
        <taxon>Eukaryota</taxon>
        <taxon>Fungi</taxon>
        <taxon>Dikarya</taxon>
        <taxon>Ascomycota</taxon>
        <taxon>Pezizomycotina</taxon>
        <taxon>Eurotiomycetes</taxon>
        <taxon>Eurotiomycetidae</taxon>
        <taxon>Onygenales</taxon>
        <taxon>Onygenaceae</taxon>
        <taxon>Coccidioides</taxon>
    </lineage>
</organism>
<dbReference type="Proteomes" id="UP000054559">
    <property type="component" value="Unassembled WGS sequence"/>
</dbReference>
<evidence type="ECO:0000313" key="2">
    <source>
        <dbReference type="Proteomes" id="UP000054559"/>
    </source>
</evidence>
<dbReference type="AlphaFoldDB" id="A0A0J8QP07"/>